<reference evidence="4 5" key="1">
    <citation type="submission" date="2018-08" db="EMBL/GenBank/DDBJ databases">
        <title>A genome reference for cultivated species of the human gut microbiota.</title>
        <authorList>
            <person name="Zou Y."/>
            <person name="Xue W."/>
            <person name="Luo G."/>
        </authorList>
    </citation>
    <scope>NUCLEOTIDE SEQUENCE [LARGE SCALE GENOMIC DNA]</scope>
    <source>
        <strain evidence="4 5">OM05-11AA</strain>
    </source>
</reference>
<gene>
    <name evidence="4" type="ORF">DXB61_14265</name>
</gene>
<evidence type="ECO:0000313" key="5">
    <source>
        <dbReference type="Proteomes" id="UP000261088"/>
    </source>
</evidence>
<feature type="compositionally biased region" description="Basic and acidic residues" evidence="2">
    <location>
        <begin position="948"/>
        <end position="961"/>
    </location>
</feature>
<dbReference type="InterPro" id="IPR036526">
    <property type="entry name" value="C-N_Hydrolase_sf"/>
</dbReference>
<comment type="caution">
    <text evidence="4">The sequence shown here is derived from an EMBL/GenBank/DDBJ whole genome shotgun (WGS) entry which is preliminary data.</text>
</comment>
<dbReference type="Pfam" id="PF00078">
    <property type="entry name" value="RVT_1"/>
    <property type="match status" value="1"/>
</dbReference>
<protein>
    <recommendedName>
        <fullName evidence="3">Reverse transcriptase domain-containing protein</fullName>
    </recommendedName>
</protein>
<dbReference type="SUPFAM" id="SSF56317">
    <property type="entry name" value="Carbon-nitrogen hydrolase"/>
    <property type="match status" value="1"/>
</dbReference>
<feature type="region of interest" description="Disordered" evidence="2">
    <location>
        <begin position="935"/>
        <end position="961"/>
    </location>
</feature>
<evidence type="ECO:0000259" key="3">
    <source>
        <dbReference type="Pfam" id="PF00078"/>
    </source>
</evidence>
<dbReference type="Gene3D" id="3.60.110.10">
    <property type="entry name" value="Carbon-nitrogen hydrolase"/>
    <property type="match status" value="1"/>
</dbReference>
<organism evidence="4 5">
    <name type="scientific">Parabacteroides merdae</name>
    <dbReference type="NCBI Taxonomy" id="46503"/>
    <lineage>
        <taxon>Bacteria</taxon>
        <taxon>Pseudomonadati</taxon>
        <taxon>Bacteroidota</taxon>
        <taxon>Bacteroidia</taxon>
        <taxon>Bacteroidales</taxon>
        <taxon>Tannerellaceae</taxon>
        <taxon>Parabacteroides</taxon>
    </lineage>
</organism>
<evidence type="ECO:0000256" key="1">
    <source>
        <dbReference type="ARBA" id="ARBA00034120"/>
    </source>
</evidence>
<dbReference type="EMBL" id="QSUP01000021">
    <property type="protein sequence ID" value="RGN49044.1"/>
    <property type="molecule type" value="Genomic_DNA"/>
</dbReference>
<proteinExistence type="inferred from homology"/>
<dbReference type="InterPro" id="IPR000477">
    <property type="entry name" value="RT_dom"/>
</dbReference>
<evidence type="ECO:0000313" key="4">
    <source>
        <dbReference type="EMBL" id="RGN49044.1"/>
    </source>
</evidence>
<comment type="similarity">
    <text evidence="1">Belongs to the bacterial reverse transcriptase family.</text>
</comment>
<dbReference type="CDD" id="cd01646">
    <property type="entry name" value="RT_Bac_retron_I"/>
    <property type="match status" value="1"/>
</dbReference>
<sequence length="961" mass="111859">MYMETRFSIEDIQMAYKRFKSYVYYDNFNLHIRHKIADFESGDIDKIMEDLCDNLNNFCNGNSTNVFNKLIEDSGYIILPKTFKSNKDKNKDLEETDAYLLTNKNISSFEVSKITILYDAPIELFIIATIWATRISNYLNISSDNYGYVVPSAKNSKLLFEPYFNKYQEWRDKGINAAKQQIERGNNVLIITLDIKNYFHSVQVDFRALKNNIPINDILTSKLTEIIESISIDHTIKIYGDTKTNPILPIGLPSSGIIANWILAEFDKDIKYSTAPVYYGRYVDDMFLVVTNVEPDSENIAQWMCNRFFQDGKVLKRNGNVLELKSERCNGLVIQTEKLRLFYFDSHWSLAVLNKFQTTLQEKSSAFWFLPNEEDLKTSLDDTYDLQYEDTINKFRSVSSCKVNKYGASVFLAKRLKLAILSPGKYDKSLSNEIFRFFNGLSIVSMYSMWEKVFTYFSITHDYRSICKLQTLIGAGINKINVSSADYNIDDINNKIQRHLKEHMLNCLMLAKALIKNNIGLKDTRNIVKEGAIKFKKALMTRHTYLPLPIFALTQKYIDEDVNISDYNISDLDSNNIASCISSRSWLIPRNIPLHEICTLQIPMLLSRRQSFYKKEENGVDNEFMTSCFKLFHDLNGEDLKTTIQNRKHKIYSETTDAGERILRIYSEIIHVNTNSIKDRIKVGISNVNTDYKDIEAAILYGSSLDVKKRTRHIDILNQAEKIKTDILLLPEVFVPFDWLCAYADEARRKQRAMILGLEHFSLNNICYNLAITLLPFEYRGRKEVLIIPRVKNHYSPSEIRKIKGNRKQIPANDFSTYHLFQWNGFQFSVYNCYELTDIVHRSIFRSELDILFAIEYNRDVNYFSNISESVSRDLHCYYVQANTSDYGDSRVVEPKKRDYQNPVRVKGGGNDVILSYELDIATLRKFQNQTHDLQEDDEKFKMTPPDFQHEKVDKRGTYNS</sequence>
<evidence type="ECO:0000256" key="2">
    <source>
        <dbReference type="SAM" id="MobiDB-lite"/>
    </source>
</evidence>
<name>A0AB37LSC8_9BACT</name>
<dbReference type="PANTHER" id="PTHR34047">
    <property type="entry name" value="NUCLEAR INTRON MATURASE 1, MITOCHONDRIAL-RELATED"/>
    <property type="match status" value="1"/>
</dbReference>
<dbReference type="AlphaFoldDB" id="A0AB37LSC8"/>
<accession>A0AB37LSC8</accession>
<dbReference type="InterPro" id="IPR051083">
    <property type="entry name" value="GrpII_Intron_Splice-Mob/Def"/>
</dbReference>
<feature type="domain" description="Reverse transcriptase" evidence="3">
    <location>
        <begin position="178"/>
        <end position="296"/>
    </location>
</feature>
<dbReference type="Proteomes" id="UP000261088">
    <property type="component" value="Unassembled WGS sequence"/>
</dbReference>